<dbReference type="PIRSF" id="PIRSF036382">
    <property type="entry name" value="RR_antiterm"/>
    <property type="match status" value="1"/>
</dbReference>
<dbReference type="EMBL" id="AXZF01000038">
    <property type="protein sequence ID" value="ERT69063.1"/>
    <property type="molecule type" value="Genomic_DNA"/>
</dbReference>
<accession>U7VE24</accession>
<keyword evidence="1 6" id="KW-0597">Phosphoprotein</keyword>
<comment type="caution">
    <text evidence="9">The sequence shown here is derived from an EMBL/GenBank/DDBJ whole genome shotgun (WGS) entry which is preliminary data.</text>
</comment>
<dbReference type="SUPFAM" id="SSF52172">
    <property type="entry name" value="CheY-like"/>
    <property type="match status" value="1"/>
</dbReference>
<evidence type="ECO:0000313" key="9">
    <source>
        <dbReference type="EMBL" id="ERT69063.1"/>
    </source>
</evidence>
<dbReference type="SMART" id="SM00448">
    <property type="entry name" value="REC"/>
    <property type="match status" value="1"/>
</dbReference>
<feature type="domain" description="ANTAR" evidence="8">
    <location>
        <begin position="125"/>
        <end position="186"/>
    </location>
</feature>
<dbReference type="InterPro" id="IPR011006">
    <property type="entry name" value="CheY-like_superfamily"/>
</dbReference>
<evidence type="ECO:0000256" key="5">
    <source>
        <dbReference type="ARBA" id="ARBA00023163"/>
    </source>
</evidence>
<dbReference type="GO" id="GO:0003723">
    <property type="term" value="F:RNA binding"/>
    <property type="evidence" value="ECO:0007669"/>
    <property type="project" value="InterPro"/>
</dbReference>
<sequence>MRKTVVVAEDDSLIRMDLVEMLKENEYDVLGEAKDGLEAVELALRYTPDILLLDLKMPFLLGTNVAKILKEKEYKNCIIMLTAYSVENYIKEATEYDVSGYLIKPLDEKILLSQMDLLYKNYSEKIKLKNALELSERKLKERKMLEKAKGILMCKYSLTEDEAYTKIRKISMEKRISICQLSEIINTTGELL</sequence>
<dbReference type="InterPro" id="IPR039420">
    <property type="entry name" value="WalR-like"/>
</dbReference>
<dbReference type="PANTHER" id="PTHR48111:SF1">
    <property type="entry name" value="TWO-COMPONENT RESPONSE REGULATOR ORR33"/>
    <property type="match status" value="1"/>
</dbReference>
<feature type="modified residue" description="4-aspartylphosphate" evidence="6">
    <location>
        <position position="54"/>
    </location>
</feature>
<evidence type="ECO:0008006" key="11">
    <source>
        <dbReference type="Google" id="ProtNLM"/>
    </source>
</evidence>
<dbReference type="Gene3D" id="3.40.50.2300">
    <property type="match status" value="1"/>
</dbReference>
<dbReference type="GO" id="GO:0006355">
    <property type="term" value="P:regulation of DNA-templated transcription"/>
    <property type="evidence" value="ECO:0007669"/>
    <property type="project" value="TreeGrafter"/>
</dbReference>
<name>U7VE24_9FUSO</name>
<dbReference type="RefSeq" id="WP_023050570.1">
    <property type="nucleotide sequence ID" value="NZ_CP173062.2"/>
</dbReference>
<evidence type="ECO:0000259" key="8">
    <source>
        <dbReference type="PROSITE" id="PS50921"/>
    </source>
</evidence>
<dbReference type="HOGENOM" id="CLU_000445_65_0_0"/>
<dbReference type="Proteomes" id="UP000017081">
    <property type="component" value="Unassembled WGS sequence"/>
</dbReference>
<keyword evidence="5" id="KW-0804">Transcription</keyword>
<dbReference type="InterPro" id="IPR036388">
    <property type="entry name" value="WH-like_DNA-bd_sf"/>
</dbReference>
<dbReference type="InterPro" id="IPR008327">
    <property type="entry name" value="Sig_transdc_resp-reg_antiterm"/>
</dbReference>
<dbReference type="Gene3D" id="1.10.10.10">
    <property type="entry name" value="Winged helix-like DNA-binding domain superfamily/Winged helix DNA-binding domain"/>
    <property type="match status" value="1"/>
</dbReference>
<evidence type="ECO:0000256" key="4">
    <source>
        <dbReference type="ARBA" id="ARBA00023125"/>
    </source>
</evidence>
<evidence type="ECO:0000259" key="7">
    <source>
        <dbReference type="PROSITE" id="PS50110"/>
    </source>
</evidence>
<dbReference type="PANTHER" id="PTHR48111">
    <property type="entry name" value="REGULATOR OF RPOS"/>
    <property type="match status" value="1"/>
</dbReference>
<protein>
    <recommendedName>
        <fullName evidence="11">Response regulator receiver domain protein</fullName>
    </recommendedName>
</protein>
<dbReference type="GO" id="GO:0005829">
    <property type="term" value="C:cytosol"/>
    <property type="evidence" value="ECO:0007669"/>
    <property type="project" value="TreeGrafter"/>
</dbReference>
<proteinExistence type="predicted"/>
<dbReference type="InterPro" id="IPR001789">
    <property type="entry name" value="Sig_transdc_resp-reg_receiver"/>
</dbReference>
<evidence type="ECO:0000313" key="10">
    <source>
        <dbReference type="Proteomes" id="UP000017081"/>
    </source>
</evidence>
<dbReference type="Pfam" id="PF03861">
    <property type="entry name" value="ANTAR"/>
    <property type="match status" value="1"/>
</dbReference>
<evidence type="ECO:0000256" key="1">
    <source>
        <dbReference type="ARBA" id="ARBA00022553"/>
    </source>
</evidence>
<dbReference type="STRING" id="1319815.HMPREF0202_01030"/>
<dbReference type="PROSITE" id="PS50921">
    <property type="entry name" value="ANTAR"/>
    <property type="match status" value="1"/>
</dbReference>
<evidence type="ECO:0000256" key="3">
    <source>
        <dbReference type="ARBA" id="ARBA00023015"/>
    </source>
</evidence>
<dbReference type="AlphaFoldDB" id="U7VE24"/>
<dbReference type="PROSITE" id="PS50110">
    <property type="entry name" value="RESPONSE_REGULATORY"/>
    <property type="match status" value="1"/>
</dbReference>
<dbReference type="GO" id="GO:0000156">
    <property type="term" value="F:phosphorelay response regulator activity"/>
    <property type="evidence" value="ECO:0007669"/>
    <property type="project" value="TreeGrafter"/>
</dbReference>
<organism evidence="9 10">
    <name type="scientific">Cetobacterium somerae ATCC BAA-474</name>
    <dbReference type="NCBI Taxonomy" id="1319815"/>
    <lineage>
        <taxon>Bacteria</taxon>
        <taxon>Fusobacteriati</taxon>
        <taxon>Fusobacteriota</taxon>
        <taxon>Fusobacteriia</taxon>
        <taxon>Fusobacteriales</taxon>
        <taxon>Fusobacteriaceae</taxon>
        <taxon>Cetobacterium</taxon>
    </lineage>
</organism>
<keyword evidence="3" id="KW-0805">Transcription regulation</keyword>
<evidence type="ECO:0000256" key="2">
    <source>
        <dbReference type="ARBA" id="ARBA00023012"/>
    </source>
</evidence>
<feature type="domain" description="Response regulatory" evidence="7">
    <location>
        <begin position="4"/>
        <end position="119"/>
    </location>
</feature>
<dbReference type="GO" id="GO:0000976">
    <property type="term" value="F:transcription cis-regulatory region binding"/>
    <property type="evidence" value="ECO:0007669"/>
    <property type="project" value="TreeGrafter"/>
</dbReference>
<keyword evidence="2" id="KW-0902">Two-component regulatory system</keyword>
<dbReference type="eggNOG" id="COG3707">
    <property type="taxonomic scope" value="Bacteria"/>
</dbReference>
<dbReference type="Pfam" id="PF00072">
    <property type="entry name" value="Response_reg"/>
    <property type="match status" value="1"/>
</dbReference>
<dbReference type="InterPro" id="IPR005561">
    <property type="entry name" value="ANTAR"/>
</dbReference>
<keyword evidence="4" id="KW-0238">DNA-binding</keyword>
<dbReference type="GO" id="GO:0032993">
    <property type="term" value="C:protein-DNA complex"/>
    <property type="evidence" value="ECO:0007669"/>
    <property type="project" value="TreeGrafter"/>
</dbReference>
<keyword evidence="10" id="KW-1185">Reference proteome</keyword>
<evidence type="ECO:0000256" key="6">
    <source>
        <dbReference type="PROSITE-ProRule" id="PRU00169"/>
    </source>
</evidence>
<dbReference type="SMART" id="SM01012">
    <property type="entry name" value="ANTAR"/>
    <property type="match status" value="1"/>
</dbReference>
<reference evidence="9 10" key="1">
    <citation type="submission" date="2013-08" db="EMBL/GenBank/DDBJ databases">
        <authorList>
            <person name="Weinstock G."/>
            <person name="Sodergren E."/>
            <person name="Wylie T."/>
            <person name="Fulton L."/>
            <person name="Fulton R."/>
            <person name="Fronick C."/>
            <person name="O'Laughlin M."/>
            <person name="Godfrey J."/>
            <person name="Miner T."/>
            <person name="Herter B."/>
            <person name="Appelbaum E."/>
            <person name="Cordes M."/>
            <person name="Lek S."/>
            <person name="Wollam A."/>
            <person name="Pepin K.H."/>
            <person name="Palsikar V.B."/>
            <person name="Mitreva M."/>
            <person name="Wilson R.K."/>
        </authorList>
    </citation>
    <scope>NUCLEOTIDE SEQUENCE [LARGE SCALE GENOMIC DNA]</scope>
    <source>
        <strain evidence="9 10">ATCC BAA-474</strain>
    </source>
</reference>
<gene>
    <name evidence="9" type="ORF">HMPREF0202_01030</name>
</gene>